<protein>
    <submittedName>
        <fullName evidence="2">Uncharacterized protein</fullName>
    </submittedName>
</protein>
<sequence>MRSYDADTLAYLANREGLVSVRLVWITARNQFGAPETLGLCSAEDDLVVRIGGQDRTYLGAGPLLQSEPISAGSGLQVRVYRIQLSAVAPEVEDLVKGYETRFAPIEVHRMFLDPATRVQVGQPHRVFRGSIDGIDFPRAEPGGTPAVAVQAVSETRVLTRQLPLKKSDESHRRRDPQDEFRKYGDISGSVPVYWGELRS</sequence>
<accession>A0ABZ0HF61</accession>
<keyword evidence="3" id="KW-1185">Reference proteome</keyword>
<dbReference type="EMBL" id="CP136704">
    <property type="protein sequence ID" value="WOI32886.1"/>
    <property type="molecule type" value="Genomic_DNA"/>
</dbReference>
<evidence type="ECO:0000313" key="3">
    <source>
        <dbReference type="Proteomes" id="UP001302666"/>
    </source>
</evidence>
<reference evidence="2 3" key="1">
    <citation type="submission" date="2023-10" db="EMBL/GenBank/DDBJ databases">
        <title>Eight complete genome sequences of bacteria isolated from laboratory stock of Giant Kelp gametophytes.</title>
        <authorList>
            <person name="Tolentino B."/>
            <person name="Nuzhdin S."/>
        </authorList>
    </citation>
    <scope>NUCLEOTIDE SEQUENCE [LARGE SCALE GENOMIC DNA]</scope>
    <source>
        <strain evidence="2 3">LC.270.F.C4</strain>
    </source>
</reference>
<feature type="region of interest" description="Disordered" evidence="1">
    <location>
        <begin position="163"/>
        <end position="188"/>
    </location>
</feature>
<evidence type="ECO:0000256" key="1">
    <source>
        <dbReference type="SAM" id="MobiDB-lite"/>
    </source>
</evidence>
<gene>
    <name evidence="2" type="ORF">R1T40_18410</name>
</gene>
<dbReference type="RefSeq" id="WP_317385159.1">
    <property type="nucleotide sequence ID" value="NZ_CP136704.1"/>
</dbReference>
<name>A0ABZ0HF61_TRISK</name>
<evidence type="ECO:0000313" key="2">
    <source>
        <dbReference type="EMBL" id="WOI32886.1"/>
    </source>
</evidence>
<proteinExistence type="predicted"/>
<feature type="compositionally biased region" description="Basic and acidic residues" evidence="1">
    <location>
        <begin position="166"/>
        <end position="185"/>
    </location>
</feature>
<dbReference type="Proteomes" id="UP001302666">
    <property type="component" value="Chromosome"/>
</dbReference>
<organism evidence="2 3">
    <name type="scientific">Tritonibacter scottomollicae</name>
    <name type="common">Epibacterium scottomollicae</name>
    <dbReference type="NCBI Taxonomy" id="483013"/>
    <lineage>
        <taxon>Bacteria</taxon>
        <taxon>Pseudomonadati</taxon>
        <taxon>Pseudomonadota</taxon>
        <taxon>Alphaproteobacteria</taxon>
        <taxon>Rhodobacterales</taxon>
        <taxon>Paracoccaceae</taxon>
        <taxon>Tritonibacter</taxon>
    </lineage>
</organism>